<proteinExistence type="predicted"/>
<dbReference type="PANTHER" id="PTHR36166">
    <property type="entry name" value="CHROMOSOME 9, WHOLE GENOME SHOTGUN SEQUENCE"/>
    <property type="match status" value="1"/>
</dbReference>
<accession>A0A2W2FVF7</accession>
<dbReference type="Pfam" id="PF10604">
    <property type="entry name" value="Polyketide_cyc2"/>
    <property type="match status" value="1"/>
</dbReference>
<protein>
    <submittedName>
        <fullName evidence="1">SRPBCC domain-containing protein</fullName>
    </submittedName>
</protein>
<organism evidence="1 2">
    <name type="scientific">Spongiactinospora gelatinilytica</name>
    <dbReference type="NCBI Taxonomy" id="2666298"/>
    <lineage>
        <taxon>Bacteria</taxon>
        <taxon>Bacillati</taxon>
        <taxon>Actinomycetota</taxon>
        <taxon>Actinomycetes</taxon>
        <taxon>Streptosporangiales</taxon>
        <taxon>Streptosporangiaceae</taxon>
        <taxon>Spongiactinospora</taxon>
    </lineage>
</organism>
<dbReference type="EMBL" id="POUA01000200">
    <property type="protein sequence ID" value="PZG39773.1"/>
    <property type="molecule type" value="Genomic_DNA"/>
</dbReference>
<dbReference type="Proteomes" id="UP000248544">
    <property type="component" value="Unassembled WGS sequence"/>
</dbReference>
<reference evidence="1 2" key="1">
    <citation type="submission" date="2018-01" db="EMBL/GenBank/DDBJ databases">
        <title>Draft genome sequence of Sphaerisporangium sp. 7K107.</title>
        <authorList>
            <person name="Sahin N."/>
            <person name="Saygin H."/>
            <person name="Ay H."/>
        </authorList>
    </citation>
    <scope>NUCLEOTIDE SEQUENCE [LARGE SCALE GENOMIC DNA]</scope>
    <source>
        <strain evidence="1 2">7K107</strain>
    </source>
</reference>
<gene>
    <name evidence="1" type="ORF">C1I98_23215</name>
</gene>
<dbReference type="SUPFAM" id="SSF55961">
    <property type="entry name" value="Bet v1-like"/>
    <property type="match status" value="1"/>
</dbReference>
<dbReference type="InterPro" id="IPR023393">
    <property type="entry name" value="START-like_dom_sf"/>
</dbReference>
<evidence type="ECO:0000313" key="2">
    <source>
        <dbReference type="Proteomes" id="UP000248544"/>
    </source>
</evidence>
<evidence type="ECO:0000313" key="1">
    <source>
        <dbReference type="EMBL" id="PZG39773.1"/>
    </source>
</evidence>
<dbReference type="Gene3D" id="3.30.530.20">
    <property type="match status" value="1"/>
</dbReference>
<sequence>MRTVEVSTEIAASRRMVWAVLTDFPRYPEWATYIQRIEGQARTGGFLKVTLGPPDRPPHVFRAPVLEATPEVRLAWAAVIPGATWLPRAIFTGVHEFVLDALPDGGTRLTHREHFSGLLARLSDTGPPGGDEGFTAFNNALQYRAEDPGNGSAE</sequence>
<keyword evidence="2" id="KW-1185">Reference proteome</keyword>
<dbReference type="PANTHER" id="PTHR36166:SF1">
    <property type="entry name" value="SRPBCC DOMAIN-CONTAINING PROTEIN"/>
    <property type="match status" value="1"/>
</dbReference>
<dbReference type="CDD" id="cd07822">
    <property type="entry name" value="SRPBCC_4"/>
    <property type="match status" value="1"/>
</dbReference>
<dbReference type="RefSeq" id="WP_111169551.1">
    <property type="nucleotide sequence ID" value="NZ_POUA01000200.1"/>
</dbReference>
<name>A0A2W2FVF7_9ACTN</name>
<comment type="caution">
    <text evidence="1">The sequence shown here is derived from an EMBL/GenBank/DDBJ whole genome shotgun (WGS) entry which is preliminary data.</text>
</comment>
<dbReference type="AlphaFoldDB" id="A0A2W2FVF7"/>
<dbReference type="InterPro" id="IPR019587">
    <property type="entry name" value="Polyketide_cyclase/dehydratase"/>
</dbReference>